<accession>A0A9P4MCK7</accession>
<dbReference type="Proteomes" id="UP000799439">
    <property type="component" value="Unassembled WGS sequence"/>
</dbReference>
<feature type="compositionally biased region" description="Acidic residues" evidence="3">
    <location>
        <begin position="1"/>
        <end position="25"/>
    </location>
</feature>
<dbReference type="InterPro" id="IPR011421">
    <property type="entry name" value="BCNT-C"/>
</dbReference>
<evidence type="ECO:0000256" key="1">
    <source>
        <dbReference type="ARBA" id="ARBA00010465"/>
    </source>
</evidence>
<evidence type="ECO:0000256" key="3">
    <source>
        <dbReference type="SAM" id="MobiDB-lite"/>
    </source>
</evidence>
<gene>
    <name evidence="5" type="ORF">K461DRAFT_271827</name>
</gene>
<evidence type="ECO:0000313" key="5">
    <source>
        <dbReference type="EMBL" id="KAF2148303.1"/>
    </source>
</evidence>
<evidence type="ECO:0000259" key="4">
    <source>
        <dbReference type="PROSITE" id="PS51279"/>
    </source>
</evidence>
<dbReference type="GO" id="GO:0000812">
    <property type="term" value="C:Swr1 complex"/>
    <property type="evidence" value="ECO:0007669"/>
    <property type="project" value="TreeGrafter"/>
</dbReference>
<comment type="similarity">
    <text evidence="1">Belongs to the SWC5 family.</text>
</comment>
<proteinExistence type="inferred from homology"/>
<reference evidence="5" key="1">
    <citation type="journal article" date="2020" name="Stud. Mycol.">
        <title>101 Dothideomycetes genomes: a test case for predicting lifestyles and emergence of pathogens.</title>
        <authorList>
            <person name="Haridas S."/>
            <person name="Albert R."/>
            <person name="Binder M."/>
            <person name="Bloem J."/>
            <person name="Labutti K."/>
            <person name="Salamov A."/>
            <person name="Andreopoulos B."/>
            <person name="Baker S."/>
            <person name="Barry K."/>
            <person name="Bills G."/>
            <person name="Bluhm B."/>
            <person name="Cannon C."/>
            <person name="Castanera R."/>
            <person name="Culley D."/>
            <person name="Daum C."/>
            <person name="Ezra D."/>
            <person name="Gonzalez J."/>
            <person name="Henrissat B."/>
            <person name="Kuo A."/>
            <person name="Liang C."/>
            <person name="Lipzen A."/>
            <person name="Lutzoni F."/>
            <person name="Magnuson J."/>
            <person name="Mondo S."/>
            <person name="Nolan M."/>
            <person name="Ohm R."/>
            <person name="Pangilinan J."/>
            <person name="Park H.-J."/>
            <person name="Ramirez L."/>
            <person name="Alfaro M."/>
            <person name="Sun H."/>
            <person name="Tritt A."/>
            <person name="Yoshinaga Y."/>
            <person name="Zwiers L.-H."/>
            <person name="Turgeon B."/>
            <person name="Goodwin S."/>
            <person name="Spatafora J."/>
            <person name="Crous P."/>
            <person name="Grigoriev I."/>
        </authorList>
    </citation>
    <scope>NUCLEOTIDE SEQUENCE</scope>
    <source>
        <strain evidence="5">CBS 260.36</strain>
    </source>
</reference>
<protein>
    <recommendedName>
        <fullName evidence="2">SWR1-complex protein 5</fullName>
    </recommendedName>
</protein>
<feature type="compositionally biased region" description="Polar residues" evidence="3">
    <location>
        <begin position="138"/>
        <end position="151"/>
    </location>
</feature>
<feature type="domain" description="BCNT-C" evidence="4">
    <location>
        <begin position="267"/>
        <end position="346"/>
    </location>
</feature>
<evidence type="ECO:0000256" key="2">
    <source>
        <dbReference type="ARBA" id="ARBA00019138"/>
    </source>
</evidence>
<feature type="region of interest" description="Disordered" evidence="3">
    <location>
        <begin position="1"/>
        <end position="175"/>
    </location>
</feature>
<feature type="compositionally biased region" description="Basic residues" evidence="3">
    <location>
        <begin position="42"/>
        <end position="52"/>
    </location>
</feature>
<dbReference type="PROSITE" id="PS51279">
    <property type="entry name" value="BCNT_C"/>
    <property type="match status" value="1"/>
</dbReference>
<dbReference type="AlphaFoldDB" id="A0A9P4MCK7"/>
<dbReference type="Pfam" id="PF07572">
    <property type="entry name" value="BCNT"/>
    <property type="match status" value="1"/>
</dbReference>
<dbReference type="PANTHER" id="PTHR48407">
    <property type="entry name" value="CRANIOFACIAL DEVELOPMENT PROTEIN 1"/>
    <property type="match status" value="1"/>
</dbReference>
<name>A0A9P4MCK7_9PEZI</name>
<organism evidence="5 6">
    <name type="scientific">Myriangium duriaei CBS 260.36</name>
    <dbReference type="NCBI Taxonomy" id="1168546"/>
    <lineage>
        <taxon>Eukaryota</taxon>
        <taxon>Fungi</taxon>
        <taxon>Dikarya</taxon>
        <taxon>Ascomycota</taxon>
        <taxon>Pezizomycotina</taxon>
        <taxon>Dothideomycetes</taxon>
        <taxon>Dothideomycetidae</taxon>
        <taxon>Myriangiales</taxon>
        <taxon>Myriangiaceae</taxon>
        <taxon>Myriangium</taxon>
    </lineage>
</organism>
<feature type="compositionally biased region" description="Basic and acidic residues" evidence="3">
    <location>
        <begin position="161"/>
        <end position="175"/>
    </location>
</feature>
<dbReference type="OrthoDB" id="445677at2759"/>
<dbReference type="EMBL" id="ML996093">
    <property type="protein sequence ID" value="KAF2148303.1"/>
    <property type="molecule type" value="Genomic_DNA"/>
</dbReference>
<comment type="caution">
    <text evidence="5">The sequence shown here is derived from an EMBL/GenBank/DDBJ whole genome shotgun (WGS) entry which is preliminary data.</text>
</comment>
<dbReference type="PANTHER" id="PTHR48407:SF1">
    <property type="entry name" value="CRANIOFACIAL DEVELOPMENT PROTEIN 1"/>
    <property type="match status" value="1"/>
</dbReference>
<keyword evidence="6" id="KW-1185">Reference proteome</keyword>
<evidence type="ECO:0000313" key="6">
    <source>
        <dbReference type="Proteomes" id="UP000799439"/>
    </source>
</evidence>
<sequence length="346" mass="39410">MEEDEKDYIESEDEDFNPDANENDDQNFSSSSDDEDGEKVAKKTKKPARKRKPEPEDDLDSGDEVTIQEAKRKKRRKDKADDDESGGEGGLIKTRAQRAAEKEERREYRRTHKGEVTIDVNALWTSLSSVPIGRRQNETQAAADQTDTVLDQNGAAEDLPDSDRPKDLAEDAHDDEYITIKREYEFAGQTVSEEKRVHRDSAEAKLFLSKANDNGPDEQTLKTREDGLTLRRPLKRPSMFEPNPTGEVKGLPLHKQRLRTPSRADVLAQQKRVEEEIKANGGKAQRLNTVQKSAIDWASHVDAEGLKDELAEYDRSKQGYMSKMDFLQGVQGRRDEEERRARLQKV</sequence>
<dbReference type="InterPro" id="IPR027124">
    <property type="entry name" value="Swc5/CFDP1/2"/>
</dbReference>
<feature type="compositionally biased region" description="Basic and acidic residues" evidence="3">
    <location>
        <begin position="98"/>
        <end position="107"/>
    </location>
</feature>